<accession>A0A142BHP0</accession>
<organism evidence="1 2">
    <name type="scientific">Endozoicomonas montiporae CL-33</name>
    <dbReference type="NCBI Taxonomy" id="570277"/>
    <lineage>
        <taxon>Bacteria</taxon>
        <taxon>Pseudomonadati</taxon>
        <taxon>Pseudomonadota</taxon>
        <taxon>Gammaproteobacteria</taxon>
        <taxon>Oceanospirillales</taxon>
        <taxon>Endozoicomonadaceae</taxon>
        <taxon>Endozoicomonas</taxon>
    </lineage>
</organism>
<dbReference type="KEGG" id="emp:EZMO1_4349"/>
<dbReference type="EMBL" id="CP013251">
    <property type="protein sequence ID" value="AMO58266.1"/>
    <property type="molecule type" value="Genomic_DNA"/>
</dbReference>
<reference evidence="1 2" key="1">
    <citation type="journal article" date="2016" name="Front. Microbiol.">
        <title>Genomic Insight into the Host-Endosymbiont Relationship of Endozoicomonas montiporae CL-33(T) with its Coral Host.</title>
        <authorList>
            <person name="Ding J.-Y."/>
            <person name="Shiu J.-H."/>
            <person name="Chen W.-M."/>
            <person name="Chiang Y.-R."/>
            <person name="Tang S.-L."/>
        </authorList>
    </citation>
    <scope>NUCLEOTIDE SEQUENCE [LARGE SCALE GENOMIC DNA]</scope>
    <source>
        <strain evidence="1 2">CL-33</strain>
    </source>
</reference>
<dbReference type="AlphaFoldDB" id="A0A142BHP0"/>
<evidence type="ECO:0000313" key="2">
    <source>
        <dbReference type="Proteomes" id="UP000071065"/>
    </source>
</evidence>
<dbReference type="RefSeq" id="WP_034878425.1">
    <property type="nucleotide sequence ID" value="NZ_CP013251.1"/>
</dbReference>
<gene>
    <name evidence="1" type="ORF">EZMO1_4349</name>
</gene>
<dbReference type="STRING" id="570277.EZMO1_4349"/>
<protein>
    <submittedName>
        <fullName evidence="1">Uncharacterized protein</fullName>
    </submittedName>
</protein>
<name>A0A142BHP0_9GAMM</name>
<dbReference type="Proteomes" id="UP000071065">
    <property type="component" value="Chromosome"/>
</dbReference>
<sequence>MRVAIENTQSVSVDGQGIQEAKLLMAAYVICSDTSDAPRHKSALAITEAIVELLPFNRFGENNLKPVSPASISAENLYSGEIDRKGIALWGISWEQIIRKGMGRN</sequence>
<dbReference type="OrthoDB" id="6262411at2"/>
<proteinExistence type="predicted"/>
<dbReference type="PATRIC" id="fig|570277.3.peg.4664"/>
<evidence type="ECO:0000313" key="1">
    <source>
        <dbReference type="EMBL" id="AMO58266.1"/>
    </source>
</evidence>